<dbReference type="SUPFAM" id="SSF46689">
    <property type="entry name" value="Homeodomain-like"/>
    <property type="match status" value="1"/>
</dbReference>
<feature type="domain" description="HTH tetR-type" evidence="3">
    <location>
        <begin position="4"/>
        <end position="64"/>
    </location>
</feature>
<dbReference type="Pfam" id="PF17940">
    <property type="entry name" value="TetR_C_31"/>
    <property type="match status" value="1"/>
</dbReference>
<reference evidence="5" key="1">
    <citation type="submission" date="2016-10" db="EMBL/GenBank/DDBJ databases">
        <authorList>
            <person name="Varghese N."/>
            <person name="Submissions S."/>
        </authorList>
    </citation>
    <scope>NUCLEOTIDE SEQUENCE [LARGE SCALE GENOMIC DNA]</scope>
    <source>
        <strain evidence="5">DSM 44260</strain>
    </source>
</reference>
<dbReference type="InterPro" id="IPR041583">
    <property type="entry name" value="TetR_C_31"/>
</dbReference>
<evidence type="ECO:0000256" key="1">
    <source>
        <dbReference type="ARBA" id="ARBA00023125"/>
    </source>
</evidence>
<evidence type="ECO:0000259" key="3">
    <source>
        <dbReference type="PROSITE" id="PS50977"/>
    </source>
</evidence>
<dbReference type="RefSeq" id="WP_092776825.1">
    <property type="nucleotide sequence ID" value="NZ_FOGI01000004.1"/>
</dbReference>
<protein>
    <submittedName>
        <fullName evidence="4">Transcriptional regulator, TetR family</fullName>
    </submittedName>
</protein>
<dbReference type="GO" id="GO:0003677">
    <property type="term" value="F:DNA binding"/>
    <property type="evidence" value="ECO:0007669"/>
    <property type="project" value="UniProtKB-UniRule"/>
</dbReference>
<organism evidence="4 5">
    <name type="scientific">Actinokineospora terrae</name>
    <dbReference type="NCBI Taxonomy" id="155974"/>
    <lineage>
        <taxon>Bacteria</taxon>
        <taxon>Bacillati</taxon>
        <taxon>Actinomycetota</taxon>
        <taxon>Actinomycetes</taxon>
        <taxon>Pseudonocardiales</taxon>
        <taxon>Pseudonocardiaceae</taxon>
        <taxon>Actinokineospora</taxon>
    </lineage>
</organism>
<sequence>MPNPARRTALADAAIDVLAEEGARGLTFRAVDAKAGVPAGTTSNYFASRDALLAAAGAHVFVRLAPDPAEVDARLRQPRDRELVARFMHDILDRATADRAGHLALLELRLESTRKPELAALFTDTMTRGLRDNTAFHLDAGLPGDRTTVELLHVAMTGLIVEHLTLPGFLGRAAVTVLIDALVDKVVTPGE</sequence>
<evidence type="ECO:0000313" key="5">
    <source>
        <dbReference type="Proteomes" id="UP000199051"/>
    </source>
</evidence>
<dbReference type="Pfam" id="PF00440">
    <property type="entry name" value="TetR_N"/>
    <property type="match status" value="1"/>
</dbReference>
<evidence type="ECO:0000313" key="4">
    <source>
        <dbReference type="EMBL" id="SER61012.1"/>
    </source>
</evidence>
<feature type="DNA-binding region" description="H-T-H motif" evidence="2">
    <location>
        <begin position="27"/>
        <end position="46"/>
    </location>
</feature>
<dbReference type="InterPro" id="IPR001647">
    <property type="entry name" value="HTH_TetR"/>
</dbReference>
<dbReference type="AlphaFoldDB" id="A0A1H9QKL7"/>
<dbReference type="Gene3D" id="1.10.357.10">
    <property type="entry name" value="Tetracycline Repressor, domain 2"/>
    <property type="match status" value="1"/>
</dbReference>
<keyword evidence="1 2" id="KW-0238">DNA-binding</keyword>
<name>A0A1H9QKL7_9PSEU</name>
<dbReference type="STRING" id="155974.SAMN04487818_104331"/>
<dbReference type="InterPro" id="IPR009057">
    <property type="entry name" value="Homeodomain-like_sf"/>
</dbReference>
<proteinExistence type="predicted"/>
<dbReference type="PROSITE" id="PS50977">
    <property type="entry name" value="HTH_TETR_2"/>
    <property type="match status" value="1"/>
</dbReference>
<evidence type="ECO:0000256" key="2">
    <source>
        <dbReference type="PROSITE-ProRule" id="PRU00335"/>
    </source>
</evidence>
<dbReference type="SUPFAM" id="SSF48498">
    <property type="entry name" value="Tetracyclin repressor-like, C-terminal domain"/>
    <property type="match status" value="1"/>
</dbReference>
<dbReference type="InterPro" id="IPR036271">
    <property type="entry name" value="Tet_transcr_reg_TetR-rel_C_sf"/>
</dbReference>
<dbReference type="EMBL" id="FOGI01000004">
    <property type="protein sequence ID" value="SER61012.1"/>
    <property type="molecule type" value="Genomic_DNA"/>
</dbReference>
<keyword evidence="5" id="KW-1185">Reference proteome</keyword>
<accession>A0A1H9QKL7</accession>
<dbReference type="Proteomes" id="UP000199051">
    <property type="component" value="Unassembled WGS sequence"/>
</dbReference>
<gene>
    <name evidence="4" type="ORF">SAMN04487818_104331</name>
</gene>